<comment type="caution">
    <text evidence="1">The sequence shown here is derived from an EMBL/GenBank/DDBJ whole genome shotgun (WGS) entry which is preliminary data.</text>
</comment>
<proteinExistence type="predicted"/>
<dbReference type="EMBL" id="CM047941">
    <property type="protein sequence ID" value="KAI9902693.1"/>
    <property type="molecule type" value="Genomic_DNA"/>
</dbReference>
<evidence type="ECO:0000313" key="2">
    <source>
        <dbReference type="Proteomes" id="UP001163324"/>
    </source>
</evidence>
<name>A0ACC0VB48_9HYPO</name>
<sequence>MTSESLASLPSVRRQHLLTEFAGLKHACPEGVFVSLTPGDPSLWSAAVFIREGPYKTAVLRFQISFSDSYPLLPPLVTFSTDLFHPLITPLTTFMYTTDIQDNGTVSATDAERLPPGGFSLRHGFPEWFGRKSRMSQEAELSTSKVSSPKSDASLGYMSTSKRSIAVHDVLKYIRSTFTEGKVLDDIPLAAAGNPGAWHAWRAHRRKPGKMRQPVEDSREIQESAAAATPAADADADASTDADAAASDTADDTNAEAKDNETANADATNTGATGASDNTSLKQPGEWNWEGVWEDRVKKGIAMSLSEPVLYGGSTPTEELIRFLPLEEADIESIKENVRRILGESV</sequence>
<evidence type="ECO:0000313" key="1">
    <source>
        <dbReference type="EMBL" id="KAI9902693.1"/>
    </source>
</evidence>
<organism evidence="1 2">
    <name type="scientific">Trichothecium roseum</name>
    <dbReference type="NCBI Taxonomy" id="47278"/>
    <lineage>
        <taxon>Eukaryota</taxon>
        <taxon>Fungi</taxon>
        <taxon>Dikarya</taxon>
        <taxon>Ascomycota</taxon>
        <taxon>Pezizomycotina</taxon>
        <taxon>Sordariomycetes</taxon>
        <taxon>Hypocreomycetidae</taxon>
        <taxon>Hypocreales</taxon>
        <taxon>Hypocreales incertae sedis</taxon>
        <taxon>Trichothecium</taxon>
    </lineage>
</organism>
<protein>
    <submittedName>
        <fullName evidence="1">Uncharacterized protein</fullName>
    </submittedName>
</protein>
<accession>A0ACC0VB48</accession>
<keyword evidence="2" id="KW-1185">Reference proteome</keyword>
<dbReference type="Proteomes" id="UP001163324">
    <property type="component" value="Chromosome 2"/>
</dbReference>
<reference evidence="1" key="1">
    <citation type="submission" date="2022-10" db="EMBL/GenBank/DDBJ databases">
        <title>Complete Genome of Trichothecium roseum strain YXFP-22015, a Plant Pathogen Isolated from Citrus.</title>
        <authorList>
            <person name="Wang Y."/>
            <person name="Zhu L."/>
        </authorList>
    </citation>
    <scope>NUCLEOTIDE SEQUENCE</scope>
    <source>
        <strain evidence="1">YXFP-22015</strain>
    </source>
</reference>
<gene>
    <name evidence="1" type="ORF">N3K66_002045</name>
</gene>